<keyword evidence="4 6" id="KW-1133">Transmembrane helix</keyword>
<keyword evidence="3 6" id="KW-0812">Transmembrane</keyword>
<gene>
    <name evidence="8" type="ORF">DFO67_104383</name>
    <name evidence="7" type="ORF">SAMN04487959_12420</name>
</gene>
<comment type="subcellular location">
    <subcellularLocation>
        <location evidence="6">Cell membrane</location>
        <topology evidence="6">Multi-pass membrane protein</topology>
    </subcellularLocation>
    <subcellularLocation>
        <location evidence="1">Membrane</location>
    </subcellularLocation>
</comment>
<reference evidence="7 9" key="1">
    <citation type="submission" date="2016-10" db="EMBL/GenBank/DDBJ databases">
        <authorList>
            <person name="de Groot N.N."/>
        </authorList>
    </citation>
    <scope>NUCLEOTIDE SEQUENCE [LARGE SCALE GENOMIC DNA]</scope>
    <source>
        <strain evidence="7 9">CGMCC 1.6848</strain>
    </source>
</reference>
<dbReference type="Proteomes" id="UP000199040">
    <property type="component" value="Unassembled WGS sequence"/>
</dbReference>
<feature type="transmembrane region" description="Helical" evidence="6">
    <location>
        <begin position="20"/>
        <end position="38"/>
    </location>
</feature>
<evidence type="ECO:0000313" key="7">
    <source>
        <dbReference type="EMBL" id="SFI17481.1"/>
    </source>
</evidence>
<organism evidence="7 9">
    <name type="scientific">Modicisalibacter xianhensis</name>
    <dbReference type="NCBI Taxonomy" id="442341"/>
    <lineage>
        <taxon>Bacteria</taxon>
        <taxon>Pseudomonadati</taxon>
        <taxon>Pseudomonadota</taxon>
        <taxon>Gammaproteobacteria</taxon>
        <taxon>Oceanospirillales</taxon>
        <taxon>Halomonadaceae</taxon>
        <taxon>Modicisalibacter</taxon>
    </lineage>
</organism>
<evidence type="ECO:0000256" key="5">
    <source>
        <dbReference type="ARBA" id="ARBA00023136"/>
    </source>
</evidence>
<evidence type="ECO:0000256" key="2">
    <source>
        <dbReference type="ARBA" id="ARBA00007165"/>
    </source>
</evidence>
<dbReference type="PROSITE" id="PS50895">
    <property type="entry name" value="SURF1"/>
    <property type="match status" value="1"/>
</dbReference>
<protein>
    <recommendedName>
        <fullName evidence="6">SURF1-like protein</fullName>
    </recommendedName>
</protein>
<accession>A0A1I3G2U9</accession>
<sequence length="237" mass="26757">MVTFSSNKPAGGVKWYCLWWVLWSLVVVLGMGLGAWQWQRAEEKRIHLAALDSAPLLSMPQQSPPDGAQILLHGRFLPQETRFLDNRVRKGQVGVAVLTPLVDPQGRWWLIERGFVPTGPYRHDPDIPTPVGPVDVLGQWQVAGETAPLFGPNQEGRRLQRIELASWRDASRFAYAGWLHQAGGDGAFAAWWTPSVMPPERHMAYAVQWWLLAIAALAMMWFGRRHASPRLPWENSP</sequence>
<dbReference type="STRING" id="442341.SAMN04487959_12420"/>
<evidence type="ECO:0000256" key="3">
    <source>
        <dbReference type="ARBA" id="ARBA00022692"/>
    </source>
</evidence>
<dbReference type="AlphaFoldDB" id="A0A1I3G2U9"/>
<dbReference type="Pfam" id="PF02104">
    <property type="entry name" value="SURF1"/>
    <property type="match status" value="1"/>
</dbReference>
<name>A0A1I3G2U9_9GAMM</name>
<evidence type="ECO:0000313" key="9">
    <source>
        <dbReference type="Proteomes" id="UP000199040"/>
    </source>
</evidence>
<keyword evidence="9" id="KW-1185">Reference proteome</keyword>
<dbReference type="EMBL" id="SOEC01000004">
    <property type="protein sequence ID" value="TDX31117.1"/>
    <property type="molecule type" value="Genomic_DNA"/>
</dbReference>
<dbReference type="InterPro" id="IPR045214">
    <property type="entry name" value="Surf1/Surf4"/>
</dbReference>
<evidence type="ECO:0000313" key="10">
    <source>
        <dbReference type="Proteomes" id="UP000294489"/>
    </source>
</evidence>
<keyword evidence="6" id="KW-1003">Cell membrane</keyword>
<dbReference type="GO" id="GO:0005886">
    <property type="term" value="C:plasma membrane"/>
    <property type="evidence" value="ECO:0007669"/>
    <property type="project" value="UniProtKB-SubCell"/>
</dbReference>
<evidence type="ECO:0000256" key="6">
    <source>
        <dbReference type="RuleBase" id="RU363076"/>
    </source>
</evidence>
<dbReference type="PANTHER" id="PTHR23427">
    <property type="entry name" value="SURFEIT LOCUS PROTEIN"/>
    <property type="match status" value="1"/>
</dbReference>
<dbReference type="Proteomes" id="UP000294489">
    <property type="component" value="Unassembled WGS sequence"/>
</dbReference>
<dbReference type="InterPro" id="IPR002994">
    <property type="entry name" value="Surf1/Shy1"/>
</dbReference>
<evidence type="ECO:0000256" key="4">
    <source>
        <dbReference type="ARBA" id="ARBA00022989"/>
    </source>
</evidence>
<keyword evidence="5 6" id="KW-0472">Membrane</keyword>
<comment type="similarity">
    <text evidence="2 6">Belongs to the SURF1 family.</text>
</comment>
<dbReference type="PANTHER" id="PTHR23427:SF2">
    <property type="entry name" value="SURFEIT LOCUS PROTEIN 1"/>
    <property type="match status" value="1"/>
</dbReference>
<proteinExistence type="inferred from homology"/>
<dbReference type="CDD" id="cd06662">
    <property type="entry name" value="SURF1"/>
    <property type="match status" value="1"/>
</dbReference>
<dbReference type="EMBL" id="FOPY01000024">
    <property type="protein sequence ID" value="SFI17481.1"/>
    <property type="molecule type" value="Genomic_DNA"/>
</dbReference>
<evidence type="ECO:0000313" key="8">
    <source>
        <dbReference type="EMBL" id="TDX31117.1"/>
    </source>
</evidence>
<reference evidence="8 10" key="2">
    <citation type="submission" date="2019-03" db="EMBL/GenBank/DDBJ databases">
        <title>Freshwater and sediment microbial communities from various areas in North America, analyzing microbe dynamics in response to fracking.</title>
        <authorList>
            <person name="Lamendella R."/>
        </authorList>
    </citation>
    <scope>NUCLEOTIDE SEQUENCE [LARGE SCALE GENOMIC DNA]</scope>
    <source>
        <strain evidence="8 10">6_TX</strain>
    </source>
</reference>
<evidence type="ECO:0000256" key="1">
    <source>
        <dbReference type="ARBA" id="ARBA00004370"/>
    </source>
</evidence>
<feature type="transmembrane region" description="Helical" evidence="6">
    <location>
        <begin position="204"/>
        <end position="222"/>
    </location>
</feature>